<organism evidence="4 5">
    <name type="scientific">Durusdinium trenchii</name>
    <dbReference type="NCBI Taxonomy" id="1381693"/>
    <lineage>
        <taxon>Eukaryota</taxon>
        <taxon>Sar</taxon>
        <taxon>Alveolata</taxon>
        <taxon>Dinophyceae</taxon>
        <taxon>Suessiales</taxon>
        <taxon>Symbiodiniaceae</taxon>
        <taxon>Durusdinium</taxon>
    </lineage>
</organism>
<comment type="similarity">
    <text evidence="1">Belongs to the short-chain dehydrogenases/reductases (SDR) family.</text>
</comment>
<sequence length="243" mass="26250">MTRVLVTDAAQFLGAALCRALPGTLPECQLFLQDASFAEGGARDEFLTGLGDVGCKVELVGSRDVGEVVDAVRGDVDVLINNTAYPAHKRKFEDVSREAFVEALTALTVFPFELTAKLLPRMKERKAGKVIFITSATAFRGLPNYSSYVIGRGATNAMALTLAHEVAPFNIQVNAVAPNFIESPTYFPQHLLDDPKIHAKIVKPIPLGRLGKPEEPADFIAFLASEKANFITGQLFPFAGGWA</sequence>
<dbReference type="EC" id="1.1.1.100" evidence="2"/>
<comment type="catalytic activity">
    <reaction evidence="3">
        <text>a (3R)-hydroxyacyl-[ACP] + NADP(+) = a 3-oxoacyl-[ACP] + NADPH + H(+)</text>
        <dbReference type="Rhea" id="RHEA:17397"/>
        <dbReference type="Rhea" id="RHEA-COMP:9916"/>
        <dbReference type="Rhea" id="RHEA-COMP:9945"/>
        <dbReference type="ChEBI" id="CHEBI:15378"/>
        <dbReference type="ChEBI" id="CHEBI:57783"/>
        <dbReference type="ChEBI" id="CHEBI:58349"/>
        <dbReference type="ChEBI" id="CHEBI:78776"/>
        <dbReference type="ChEBI" id="CHEBI:78827"/>
        <dbReference type="EC" id="1.1.1.100"/>
    </reaction>
</comment>
<evidence type="ECO:0000256" key="3">
    <source>
        <dbReference type="ARBA" id="ARBA00048508"/>
    </source>
</evidence>
<dbReference type="PRINTS" id="PR00081">
    <property type="entry name" value="GDHRDH"/>
</dbReference>
<protein>
    <recommendedName>
        <fullName evidence="2">3-oxoacyl-[acyl-carrier-protein] reductase</fullName>
        <ecNumber evidence="2">1.1.1.100</ecNumber>
    </recommendedName>
</protein>
<gene>
    <name evidence="4" type="ORF">SCF082_LOCUS33305</name>
</gene>
<dbReference type="InterPro" id="IPR002347">
    <property type="entry name" value="SDR_fam"/>
</dbReference>
<dbReference type="Pfam" id="PF13561">
    <property type="entry name" value="adh_short_C2"/>
    <property type="match status" value="1"/>
</dbReference>
<dbReference type="SUPFAM" id="SSF51735">
    <property type="entry name" value="NAD(P)-binding Rossmann-fold domains"/>
    <property type="match status" value="1"/>
</dbReference>
<proteinExistence type="inferred from homology"/>
<dbReference type="Proteomes" id="UP001642464">
    <property type="component" value="Unassembled WGS sequence"/>
</dbReference>
<evidence type="ECO:0000313" key="4">
    <source>
        <dbReference type="EMBL" id="CAK9064823.1"/>
    </source>
</evidence>
<accession>A0ABP0NMW9</accession>
<evidence type="ECO:0000256" key="1">
    <source>
        <dbReference type="ARBA" id="ARBA00006484"/>
    </source>
</evidence>
<dbReference type="Gene3D" id="3.40.50.720">
    <property type="entry name" value="NAD(P)-binding Rossmann-like Domain"/>
    <property type="match status" value="1"/>
</dbReference>
<dbReference type="InterPro" id="IPR036291">
    <property type="entry name" value="NAD(P)-bd_dom_sf"/>
</dbReference>
<dbReference type="EMBL" id="CAXAMM010029502">
    <property type="protein sequence ID" value="CAK9064823.1"/>
    <property type="molecule type" value="Genomic_DNA"/>
</dbReference>
<evidence type="ECO:0000313" key="5">
    <source>
        <dbReference type="Proteomes" id="UP001642464"/>
    </source>
</evidence>
<dbReference type="InterPro" id="IPR050259">
    <property type="entry name" value="SDR"/>
</dbReference>
<reference evidence="4 5" key="1">
    <citation type="submission" date="2024-02" db="EMBL/GenBank/DDBJ databases">
        <authorList>
            <person name="Chen Y."/>
            <person name="Shah S."/>
            <person name="Dougan E. K."/>
            <person name="Thang M."/>
            <person name="Chan C."/>
        </authorList>
    </citation>
    <scope>NUCLEOTIDE SEQUENCE [LARGE SCALE GENOMIC DNA]</scope>
</reference>
<name>A0ABP0NMW9_9DINO</name>
<dbReference type="PANTHER" id="PTHR42879">
    <property type="entry name" value="3-OXOACYL-(ACYL-CARRIER-PROTEIN) REDUCTASE"/>
    <property type="match status" value="1"/>
</dbReference>
<evidence type="ECO:0000256" key="2">
    <source>
        <dbReference type="ARBA" id="ARBA00012948"/>
    </source>
</evidence>
<comment type="caution">
    <text evidence="4">The sequence shown here is derived from an EMBL/GenBank/DDBJ whole genome shotgun (WGS) entry which is preliminary data.</text>
</comment>
<keyword evidence="5" id="KW-1185">Reference proteome</keyword>